<evidence type="ECO:0000256" key="2">
    <source>
        <dbReference type="ARBA" id="ARBA00023186"/>
    </source>
</evidence>
<keyword evidence="2 3" id="KW-0143">Chaperone</keyword>
<dbReference type="EMBL" id="MGJO01000039">
    <property type="protein sequence ID" value="OGN08816.1"/>
    <property type="molecule type" value="Genomic_DNA"/>
</dbReference>
<sequence length="157" mass="18478">MTDEIEVEIEKLNKELDECRKQAEEHLNNWKRERADFVNYKKDEAKRMGEFLKFSTEGIIVELVDVIDAIEVTRKNIPENKELKDWLDGFDSSLDKLENFLEKFGIKKIETEDTKFDPLLHEAVEVKDKDGDKVEEVRPGYTMHGKVIRPARVRIVK</sequence>
<protein>
    <recommendedName>
        <fullName evidence="3">Protein GrpE</fullName>
    </recommendedName>
    <alternativeName>
        <fullName evidence="3">HSP-70 cofactor</fullName>
    </alternativeName>
</protein>
<dbReference type="Proteomes" id="UP000178908">
    <property type="component" value="Unassembled WGS sequence"/>
</dbReference>
<evidence type="ECO:0000313" key="7">
    <source>
        <dbReference type="Proteomes" id="UP000178908"/>
    </source>
</evidence>
<dbReference type="SUPFAM" id="SSF58014">
    <property type="entry name" value="Coiled-coil domain of nucleotide exchange factor GrpE"/>
    <property type="match status" value="1"/>
</dbReference>
<evidence type="ECO:0000256" key="5">
    <source>
        <dbReference type="SAM" id="Coils"/>
    </source>
</evidence>
<dbReference type="GO" id="GO:0006457">
    <property type="term" value="P:protein folding"/>
    <property type="evidence" value="ECO:0007669"/>
    <property type="project" value="InterPro"/>
</dbReference>
<dbReference type="GO" id="GO:0042803">
    <property type="term" value="F:protein homodimerization activity"/>
    <property type="evidence" value="ECO:0007669"/>
    <property type="project" value="InterPro"/>
</dbReference>
<dbReference type="Gene3D" id="3.90.20.20">
    <property type="match status" value="1"/>
</dbReference>
<dbReference type="GO" id="GO:0051082">
    <property type="term" value="F:unfolded protein binding"/>
    <property type="evidence" value="ECO:0007669"/>
    <property type="project" value="TreeGrafter"/>
</dbReference>
<dbReference type="PANTHER" id="PTHR21237:SF23">
    <property type="entry name" value="GRPE PROTEIN HOMOLOG, MITOCHONDRIAL"/>
    <property type="match status" value="1"/>
</dbReference>
<organism evidence="6 7">
    <name type="scientific">Candidatus Yanofskybacteria bacterium RIFCSPHIGHO2_02_FULL_39_10</name>
    <dbReference type="NCBI Taxonomy" id="1802674"/>
    <lineage>
        <taxon>Bacteria</taxon>
        <taxon>Candidatus Yanofskyibacteriota</taxon>
    </lineage>
</organism>
<evidence type="ECO:0000256" key="4">
    <source>
        <dbReference type="RuleBase" id="RU004478"/>
    </source>
</evidence>
<comment type="caution">
    <text evidence="6">The sequence shown here is derived from an EMBL/GenBank/DDBJ whole genome shotgun (WGS) entry which is preliminary data.</text>
</comment>
<evidence type="ECO:0000313" key="6">
    <source>
        <dbReference type="EMBL" id="OGN08816.1"/>
    </source>
</evidence>
<keyword evidence="5" id="KW-0175">Coiled coil</keyword>
<gene>
    <name evidence="3" type="primary">grpE</name>
    <name evidence="6" type="ORF">A3C61_01840</name>
</gene>
<comment type="subcellular location">
    <subcellularLocation>
        <location evidence="3">Cytoplasm</location>
    </subcellularLocation>
</comment>
<dbReference type="PRINTS" id="PR00773">
    <property type="entry name" value="GRPEPROTEIN"/>
</dbReference>
<comment type="subunit">
    <text evidence="3">Homodimer.</text>
</comment>
<name>A0A1F8F9A1_9BACT</name>
<evidence type="ECO:0000256" key="1">
    <source>
        <dbReference type="ARBA" id="ARBA00009054"/>
    </source>
</evidence>
<dbReference type="PANTHER" id="PTHR21237">
    <property type="entry name" value="GRPE PROTEIN"/>
    <property type="match status" value="1"/>
</dbReference>
<dbReference type="Gene3D" id="2.30.22.10">
    <property type="entry name" value="Head domain of nucleotide exchange factor GrpE"/>
    <property type="match status" value="1"/>
</dbReference>
<proteinExistence type="inferred from homology"/>
<comment type="function">
    <text evidence="3">Participates actively in the response to hyperosmotic and heat shock by preventing the aggregation of stress-denatured proteins, in association with DnaK and GrpE. It is the nucleotide exchange factor for DnaK and may function as a thermosensor. Unfolded proteins bind initially to DnaJ; upon interaction with the DnaJ-bound protein, DnaK hydrolyzes its bound ATP, resulting in the formation of a stable complex. GrpE releases ADP from DnaK; ATP binding to DnaK triggers the release of the substrate protein, thus completing the reaction cycle. Several rounds of ATP-dependent interactions between DnaJ, DnaK and GrpE are required for fully efficient folding.</text>
</comment>
<dbReference type="GO" id="GO:0000774">
    <property type="term" value="F:adenyl-nucleotide exchange factor activity"/>
    <property type="evidence" value="ECO:0007669"/>
    <property type="project" value="InterPro"/>
</dbReference>
<dbReference type="InterPro" id="IPR009012">
    <property type="entry name" value="GrpE_head"/>
</dbReference>
<keyword evidence="3" id="KW-0346">Stress response</keyword>
<dbReference type="HAMAP" id="MF_01151">
    <property type="entry name" value="GrpE"/>
    <property type="match status" value="1"/>
</dbReference>
<comment type="similarity">
    <text evidence="1 3 4">Belongs to the GrpE family.</text>
</comment>
<dbReference type="InterPro" id="IPR000740">
    <property type="entry name" value="GrpE"/>
</dbReference>
<dbReference type="GO" id="GO:0005737">
    <property type="term" value="C:cytoplasm"/>
    <property type="evidence" value="ECO:0007669"/>
    <property type="project" value="UniProtKB-SubCell"/>
</dbReference>
<dbReference type="Pfam" id="PF01025">
    <property type="entry name" value="GrpE"/>
    <property type="match status" value="1"/>
</dbReference>
<evidence type="ECO:0000256" key="3">
    <source>
        <dbReference type="HAMAP-Rule" id="MF_01151"/>
    </source>
</evidence>
<feature type="coiled-coil region" evidence="5">
    <location>
        <begin position="2"/>
        <end position="33"/>
    </location>
</feature>
<accession>A0A1F8F9A1</accession>
<dbReference type="SUPFAM" id="SSF51064">
    <property type="entry name" value="Head domain of nucleotide exchange factor GrpE"/>
    <property type="match status" value="1"/>
</dbReference>
<dbReference type="GO" id="GO:0051087">
    <property type="term" value="F:protein-folding chaperone binding"/>
    <property type="evidence" value="ECO:0007669"/>
    <property type="project" value="InterPro"/>
</dbReference>
<dbReference type="CDD" id="cd00446">
    <property type="entry name" value="GrpE"/>
    <property type="match status" value="1"/>
</dbReference>
<keyword evidence="3" id="KW-0963">Cytoplasm</keyword>
<dbReference type="AlphaFoldDB" id="A0A1F8F9A1"/>
<dbReference type="InterPro" id="IPR013805">
    <property type="entry name" value="GrpE_CC"/>
</dbReference>
<reference evidence="6 7" key="1">
    <citation type="journal article" date="2016" name="Nat. Commun.">
        <title>Thousands of microbial genomes shed light on interconnected biogeochemical processes in an aquifer system.</title>
        <authorList>
            <person name="Anantharaman K."/>
            <person name="Brown C.T."/>
            <person name="Hug L.A."/>
            <person name="Sharon I."/>
            <person name="Castelle C.J."/>
            <person name="Probst A.J."/>
            <person name="Thomas B.C."/>
            <person name="Singh A."/>
            <person name="Wilkins M.J."/>
            <person name="Karaoz U."/>
            <person name="Brodie E.L."/>
            <person name="Williams K.H."/>
            <person name="Hubbard S.S."/>
            <person name="Banfield J.F."/>
        </authorList>
    </citation>
    <scope>NUCLEOTIDE SEQUENCE [LARGE SCALE GENOMIC DNA]</scope>
</reference>